<dbReference type="SUPFAM" id="SSF56112">
    <property type="entry name" value="Protein kinase-like (PK-like)"/>
    <property type="match status" value="1"/>
</dbReference>
<gene>
    <name evidence="3" type="ORF">VKT23_019109</name>
</gene>
<feature type="compositionally biased region" description="Polar residues" evidence="1">
    <location>
        <begin position="521"/>
        <end position="531"/>
    </location>
</feature>
<dbReference type="InterPro" id="IPR011009">
    <property type="entry name" value="Kinase-like_dom_sf"/>
</dbReference>
<evidence type="ECO:0000256" key="1">
    <source>
        <dbReference type="SAM" id="MobiDB-lite"/>
    </source>
</evidence>
<dbReference type="InterPro" id="IPR000719">
    <property type="entry name" value="Prot_kinase_dom"/>
</dbReference>
<name>A0ABR1IP06_9AGAR</name>
<feature type="compositionally biased region" description="Polar residues" evidence="1">
    <location>
        <begin position="483"/>
        <end position="492"/>
    </location>
</feature>
<dbReference type="EMBL" id="JBANRG010000093">
    <property type="protein sequence ID" value="KAK7436555.1"/>
    <property type="molecule type" value="Genomic_DNA"/>
</dbReference>
<feature type="compositionally biased region" description="Low complexity" evidence="1">
    <location>
        <begin position="493"/>
        <end position="502"/>
    </location>
</feature>
<protein>
    <recommendedName>
        <fullName evidence="2">Protein kinase domain-containing protein</fullName>
    </recommendedName>
</protein>
<evidence type="ECO:0000313" key="3">
    <source>
        <dbReference type="EMBL" id="KAK7436555.1"/>
    </source>
</evidence>
<dbReference type="Gene3D" id="1.10.510.10">
    <property type="entry name" value="Transferase(Phosphotransferase) domain 1"/>
    <property type="match status" value="1"/>
</dbReference>
<evidence type="ECO:0000313" key="4">
    <source>
        <dbReference type="Proteomes" id="UP001498398"/>
    </source>
</evidence>
<dbReference type="PROSITE" id="PS50011">
    <property type="entry name" value="PROTEIN_KINASE_DOM"/>
    <property type="match status" value="1"/>
</dbReference>
<sequence>MELDFFILEQPVQCTDSRGNPLTQLIAGDIKRFENGAAMNQVQVIRMFHFNNIITKILEGETGYTNIMIRRKNQVASRAPQDELYQLTRLIVQSPSPKWDEQQILNNITLSRFLDANSERDRKLHRPIERFIAKLKAKRVVPASIHDATDEIVRHGYNYAKMLLGDDWDKFYQEEPLPSAQRIPSASQPETSSQLSLITPWSTLPLTHVSFLELSGIINLYLVMTSLTEYHGSTTSKSSSHLTTSFCSHITSLALSIDWAQRTGHKPQWRYAQGAESGLKIIFQDPSNSINDYSPMPDFNLRSAEGYLSPFIGEIDSNIREQDRWRMVANSIVIARVGCLVYPDGVGPNKDPFIVTSMFVGKNMSVEIYWTYATRSPDGMVKTYIYHEHYDMKPNRCALLLNIMCFNLREYWSHVQSDKPMANRISGFLKSLKEVLKEDKRNSGNSSWRTGPVQGGSGAVAGSTLNATAPGMTESIESPPGSECSSAGSDSNSPFESVSGDSSSDESDDLTPPSKLPRINIATSGPDTSRTFELVSGDSSSDESDVLTPSFKPPNTNIVTPGFPSSERLSSPDTSKPFESVSVCSSSDESIKFAPGSSNFHPECLSSSSDANSLFELRSSDDLSQPLNPPDTPSLLSYDLPSCFYRICERSDDPALPSKGEILSQIEGEVPSILKVFQADDDRFLKATNYPVEVLRHFKIPSESTRSGFTHDGYYKLAPRFYHGNETTIAVQVLQCVDVLHDLNIVHLEIEISHFLWNPETKHVKLCNFGSARLQEDHSATLSGSFGTPGLTIPEMGFGPFNPYEADNWATGFALSGILNDVPDDQPGPALFLKIQAWRAMRERVEPRQILEEFRKLYTF</sequence>
<organism evidence="3 4">
    <name type="scientific">Marasmiellus scandens</name>
    <dbReference type="NCBI Taxonomy" id="2682957"/>
    <lineage>
        <taxon>Eukaryota</taxon>
        <taxon>Fungi</taxon>
        <taxon>Dikarya</taxon>
        <taxon>Basidiomycota</taxon>
        <taxon>Agaricomycotina</taxon>
        <taxon>Agaricomycetes</taxon>
        <taxon>Agaricomycetidae</taxon>
        <taxon>Agaricales</taxon>
        <taxon>Marasmiineae</taxon>
        <taxon>Omphalotaceae</taxon>
        <taxon>Marasmiellus</taxon>
    </lineage>
</organism>
<comment type="caution">
    <text evidence="3">The sequence shown here is derived from an EMBL/GenBank/DDBJ whole genome shotgun (WGS) entry which is preliminary data.</text>
</comment>
<feature type="region of interest" description="Disordered" evidence="1">
    <location>
        <begin position="440"/>
        <end position="581"/>
    </location>
</feature>
<dbReference type="Proteomes" id="UP001498398">
    <property type="component" value="Unassembled WGS sequence"/>
</dbReference>
<reference evidence="3 4" key="1">
    <citation type="submission" date="2024-01" db="EMBL/GenBank/DDBJ databases">
        <title>A draft genome for the cacao thread blight pathogen Marasmiellus scandens.</title>
        <authorList>
            <person name="Baruah I.K."/>
            <person name="Leung J."/>
            <person name="Bukari Y."/>
            <person name="Amoako-Attah I."/>
            <person name="Meinhardt L.W."/>
            <person name="Bailey B.A."/>
            <person name="Cohen S.P."/>
        </authorList>
    </citation>
    <scope>NUCLEOTIDE SEQUENCE [LARGE SCALE GENOMIC DNA]</scope>
    <source>
        <strain evidence="3 4">GH-19</strain>
    </source>
</reference>
<evidence type="ECO:0000259" key="2">
    <source>
        <dbReference type="PROSITE" id="PS50011"/>
    </source>
</evidence>
<keyword evidence="4" id="KW-1185">Reference proteome</keyword>
<proteinExistence type="predicted"/>
<accession>A0ABR1IP06</accession>
<dbReference type="Pfam" id="PF00069">
    <property type="entry name" value="Pkinase"/>
    <property type="match status" value="1"/>
</dbReference>
<feature type="domain" description="Protein kinase" evidence="2">
    <location>
        <begin position="563"/>
        <end position="860"/>
    </location>
</feature>